<organism evidence="4 5">
    <name type="scientific">Mola mola</name>
    <name type="common">Ocean sunfish</name>
    <name type="synonym">Tetraodon mola</name>
    <dbReference type="NCBI Taxonomy" id="94237"/>
    <lineage>
        <taxon>Eukaryota</taxon>
        <taxon>Metazoa</taxon>
        <taxon>Chordata</taxon>
        <taxon>Craniata</taxon>
        <taxon>Vertebrata</taxon>
        <taxon>Euteleostomi</taxon>
        <taxon>Actinopterygii</taxon>
        <taxon>Neopterygii</taxon>
        <taxon>Teleostei</taxon>
        <taxon>Neoteleostei</taxon>
        <taxon>Acanthomorphata</taxon>
        <taxon>Eupercaria</taxon>
        <taxon>Tetraodontiformes</taxon>
        <taxon>Molidae</taxon>
        <taxon>Mola</taxon>
    </lineage>
</organism>
<evidence type="ECO:0000256" key="1">
    <source>
        <dbReference type="ARBA" id="ARBA00022737"/>
    </source>
</evidence>
<dbReference type="Gene3D" id="3.30.1370.10">
    <property type="entry name" value="K Homology domain, type 1"/>
    <property type="match status" value="2"/>
</dbReference>
<dbReference type="GO" id="GO:0003723">
    <property type="term" value="F:RNA binding"/>
    <property type="evidence" value="ECO:0007669"/>
    <property type="project" value="UniProtKB-UniRule"/>
</dbReference>
<evidence type="ECO:0000313" key="5">
    <source>
        <dbReference type="Proteomes" id="UP000261620"/>
    </source>
</evidence>
<feature type="domain" description="K Homology" evidence="3">
    <location>
        <begin position="79"/>
        <end position="147"/>
    </location>
</feature>
<dbReference type="InterPro" id="IPR036612">
    <property type="entry name" value="KH_dom_type_1_sf"/>
</dbReference>
<dbReference type="OMA" id="EMENMGR"/>
<dbReference type="STRING" id="94237.ENSMMOP00000028285"/>
<protein>
    <recommendedName>
        <fullName evidence="3">K Homology domain-containing protein</fullName>
    </recommendedName>
</protein>
<evidence type="ECO:0000256" key="2">
    <source>
        <dbReference type="PROSITE-ProRule" id="PRU00117"/>
    </source>
</evidence>
<name>A0A3Q3XH41_MOLML</name>
<proteinExistence type="predicted"/>
<dbReference type="Pfam" id="PF00013">
    <property type="entry name" value="KH_1"/>
    <property type="match status" value="2"/>
</dbReference>
<keyword evidence="1" id="KW-0677">Repeat</keyword>
<evidence type="ECO:0000313" key="4">
    <source>
        <dbReference type="Ensembl" id="ENSMMOP00000028285.1"/>
    </source>
</evidence>
<dbReference type="AlphaFoldDB" id="A0A3Q3XH41"/>
<keyword evidence="5" id="KW-1185">Reference proteome</keyword>
<dbReference type="SUPFAM" id="SSF54791">
    <property type="entry name" value="Eukaryotic type KH-domain (KH-domain type I)"/>
    <property type="match status" value="2"/>
</dbReference>
<sequence length="200" mass="20619">MSDYGALSSNGVGAGMKNDAFADAVQRARQIAAKIGGDGVPSMSNNGGAESYPFSAQKRSLEDGIGAQLAALSQQVRPSTISEECRVPDGMVGLVIGRGGEQINKIQQDSGCKVQIAHSAGLPERSISLTGSPDAVRARALIDDIVSRGHESSNGQSGSMQEMIIPAGKAGLIIGKGGETIKQLQERAGVKMILIQDGSQ</sequence>
<dbReference type="Proteomes" id="UP000261620">
    <property type="component" value="Unplaced"/>
</dbReference>
<accession>A0A3Q3XH41</accession>
<feature type="domain" description="K Homology" evidence="3">
    <location>
        <begin position="157"/>
        <end position="199"/>
    </location>
</feature>
<evidence type="ECO:0000259" key="3">
    <source>
        <dbReference type="SMART" id="SM00322"/>
    </source>
</evidence>
<dbReference type="InterPro" id="IPR004087">
    <property type="entry name" value="KH_dom"/>
</dbReference>
<dbReference type="SMART" id="SM00322">
    <property type="entry name" value="KH"/>
    <property type="match status" value="2"/>
</dbReference>
<keyword evidence="2" id="KW-0694">RNA-binding</keyword>
<reference evidence="4" key="2">
    <citation type="submission" date="2025-09" db="UniProtKB">
        <authorList>
            <consortium name="Ensembl"/>
        </authorList>
    </citation>
    <scope>IDENTIFICATION</scope>
</reference>
<dbReference type="PANTHER" id="PTHR10288">
    <property type="entry name" value="KH DOMAIN CONTAINING RNA BINDING PROTEIN"/>
    <property type="match status" value="1"/>
</dbReference>
<reference evidence="4" key="1">
    <citation type="submission" date="2025-08" db="UniProtKB">
        <authorList>
            <consortium name="Ensembl"/>
        </authorList>
    </citation>
    <scope>IDENTIFICATION</scope>
</reference>
<dbReference type="PROSITE" id="PS50084">
    <property type="entry name" value="KH_TYPE_1"/>
    <property type="match status" value="2"/>
</dbReference>
<dbReference type="Ensembl" id="ENSMMOT00000028765.1">
    <property type="protein sequence ID" value="ENSMMOP00000028285.1"/>
    <property type="gene ID" value="ENSMMOG00000021381.1"/>
</dbReference>
<dbReference type="InterPro" id="IPR004088">
    <property type="entry name" value="KH_dom_type_1"/>
</dbReference>